<proteinExistence type="predicted"/>
<dbReference type="AlphaFoldDB" id="A0A8H8CX68"/>
<reference evidence="1 2" key="1">
    <citation type="submission" date="2021-01" db="EMBL/GenBank/DDBJ databases">
        <title>Chromosome-level genome assembly of a human fungal pathogen reveals clustering of transcriptionally co-regulated genes.</title>
        <authorList>
            <person name="Voorhies M."/>
            <person name="Cohen S."/>
            <person name="Shea T.P."/>
            <person name="Petrus S."/>
            <person name="Munoz J.F."/>
            <person name="Poplawski S."/>
            <person name="Goldman W.E."/>
            <person name="Michael T."/>
            <person name="Cuomo C.A."/>
            <person name="Sil A."/>
            <person name="Beyhan S."/>
        </authorList>
    </citation>
    <scope>NUCLEOTIDE SEQUENCE [LARGE SCALE GENOMIC DNA]</scope>
    <source>
        <strain evidence="1 2">G184AR</strain>
    </source>
</reference>
<dbReference type="Proteomes" id="UP000670092">
    <property type="component" value="Unassembled WGS sequence"/>
</dbReference>
<organism evidence="1 2">
    <name type="scientific">Ajellomyces capsulatus</name>
    <name type="common">Darling's disease fungus</name>
    <name type="synonym">Histoplasma capsulatum</name>
    <dbReference type="NCBI Taxonomy" id="5037"/>
    <lineage>
        <taxon>Eukaryota</taxon>
        <taxon>Fungi</taxon>
        <taxon>Dikarya</taxon>
        <taxon>Ascomycota</taxon>
        <taxon>Pezizomycotina</taxon>
        <taxon>Eurotiomycetes</taxon>
        <taxon>Eurotiomycetidae</taxon>
        <taxon>Onygenales</taxon>
        <taxon>Ajellomycetaceae</taxon>
        <taxon>Histoplasma</taxon>
    </lineage>
</organism>
<dbReference type="EMBL" id="JAEVHI010000004">
    <property type="protein sequence ID" value="KAG5293896.1"/>
    <property type="molecule type" value="Genomic_DNA"/>
</dbReference>
<gene>
    <name evidence="1" type="ORF">I7I52_05367</name>
</gene>
<evidence type="ECO:0000313" key="1">
    <source>
        <dbReference type="EMBL" id="KAG5293896.1"/>
    </source>
</evidence>
<comment type="caution">
    <text evidence="1">The sequence shown here is derived from an EMBL/GenBank/DDBJ whole genome shotgun (WGS) entry which is preliminary data.</text>
</comment>
<accession>A0A8H8CX68</accession>
<protein>
    <submittedName>
        <fullName evidence="1">Uncharacterized protein</fullName>
    </submittedName>
</protein>
<evidence type="ECO:0000313" key="2">
    <source>
        <dbReference type="Proteomes" id="UP000670092"/>
    </source>
</evidence>
<dbReference type="VEuPathDB" id="FungiDB:I7I52_05367"/>
<name>A0A8H8CX68_AJECA</name>
<sequence>MFLHVLRNAPIGRFNVQPLFSGKTSGLKQLRSGRLLLNSHPACEAASGKFRHSTSLFFLWDVDTPALFPTFVNY</sequence>